<dbReference type="STRING" id="679901.Mzhil_0362"/>
<evidence type="ECO:0000256" key="9">
    <source>
        <dbReference type="ARBA" id="ARBA00023014"/>
    </source>
</evidence>
<dbReference type="SUPFAM" id="SSF51971">
    <property type="entry name" value="Nucleotide-binding domain"/>
    <property type="match status" value="1"/>
</dbReference>
<evidence type="ECO:0000256" key="2">
    <source>
        <dbReference type="ARBA" id="ARBA00001966"/>
    </source>
</evidence>
<keyword evidence="4" id="KW-0285">Flavoprotein</keyword>
<evidence type="ECO:0000259" key="10">
    <source>
        <dbReference type="Pfam" id="PF00724"/>
    </source>
</evidence>
<evidence type="ECO:0000256" key="8">
    <source>
        <dbReference type="ARBA" id="ARBA00023004"/>
    </source>
</evidence>
<evidence type="ECO:0000256" key="1">
    <source>
        <dbReference type="ARBA" id="ARBA00001917"/>
    </source>
</evidence>
<dbReference type="InterPro" id="IPR013785">
    <property type="entry name" value="Aldolase_TIM"/>
</dbReference>
<feature type="domain" description="FAD/NAD(P)-binding" evidence="11">
    <location>
        <begin position="412"/>
        <end position="578"/>
    </location>
</feature>
<dbReference type="InterPro" id="IPR036188">
    <property type="entry name" value="FAD/NAD-bd_sf"/>
</dbReference>
<dbReference type="Gene3D" id="3.20.20.70">
    <property type="entry name" value="Aldolase class I"/>
    <property type="match status" value="1"/>
</dbReference>
<evidence type="ECO:0000259" key="11">
    <source>
        <dbReference type="Pfam" id="PF07992"/>
    </source>
</evidence>
<feature type="domain" description="NADH:flavin oxidoreductase/NADH oxidase N-terminal" evidence="10">
    <location>
        <begin position="7"/>
        <end position="364"/>
    </location>
</feature>
<dbReference type="Pfam" id="PF00724">
    <property type="entry name" value="Oxidored_FMN"/>
    <property type="match status" value="1"/>
</dbReference>
<dbReference type="SUPFAM" id="SSF51395">
    <property type="entry name" value="FMN-linked oxidoreductases"/>
    <property type="match status" value="1"/>
</dbReference>
<accession>F7XPB1</accession>
<keyword evidence="6" id="KW-0479">Metal-binding</keyword>
<dbReference type="KEGG" id="mzh:Mzhil_0362"/>
<comment type="cofactor">
    <cofactor evidence="2">
        <name>[4Fe-4S] cluster</name>
        <dbReference type="ChEBI" id="CHEBI:49883"/>
    </cofactor>
</comment>
<dbReference type="HOGENOM" id="CLU_012153_1_2_2"/>
<evidence type="ECO:0000313" key="13">
    <source>
        <dbReference type="Proteomes" id="UP000006622"/>
    </source>
</evidence>
<sequence>MKYERILKPGRIGNCDLINRIVMAPMGNINMADPNGRPTNKMIEYFIERAKGGTGLLITGLVPVSYGIDPTVSEDNDTTYFPRIDGTSRTRLGGWRDLTAGVRPYGSKIFIQLTAGLGRVGSPEPALKGKLLKSSSINRNFYVPQIPHLPLSDRKIKKIVKNFGQCAINAKISGFDGVHIHGHEGYLMDQLTSAPWNRRRLGRYRNRFQFGIDVVKEIKKRCGDDFPLLYRLDLTQAIQQTYGDRIFNDIFRGKERTIEEGLEFCKVLHEAGVDAFDVDKGCYENWFWPHPPSYFDDAIYAREIAGRLKYFFISEGIDCPVVAVGKLGRPEVAEKVLENKWADFIMLGRPLLADPQWPRKVMDDKTREIIHCIGDHEGCIESFKKGGHPCCSVNPYTGFEDSKRLVKAEKIKKVCIIGAGPAGCEAAITAHKRGHDVTLFEMSDHIGGQLYLGSKMPIKHDLSRYLDNLDFNLEKLSKEGLKIRFNTKVELNDVRGQYDVIICCNGPEIVLPSIEGMDNIRYMEAREFLGQDMLLPDDVKNVLVVGGGVVGCEIGYTLAHDAEVKVTVAGKNNDLMPDTVMANRNHMLWMMMGLGSTTGNPQDSLKEPVRVYNASKIIRFTDGKAHILANKGRRDPFTPWKALIPENVKNPFEKKLKPENVEHIIIDTDFVIFAMGSRSDDTLYFNLLKERAAREIFIAGDSKEPGRVWEAVTAANEIARSI</sequence>
<proteinExistence type="inferred from homology"/>
<dbReference type="RefSeq" id="WP_013897677.1">
    <property type="nucleotide sequence ID" value="NC_015676.1"/>
</dbReference>
<dbReference type="SUPFAM" id="SSF51905">
    <property type="entry name" value="FAD/NAD(P)-binding domain"/>
    <property type="match status" value="1"/>
</dbReference>
<keyword evidence="9" id="KW-0411">Iron-sulfur</keyword>
<evidence type="ECO:0000256" key="5">
    <source>
        <dbReference type="ARBA" id="ARBA00022643"/>
    </source>
</evidence>
<dbReference type="InterPro" id="IPR051793">
    <property type="entry name" value="NADH:flavin_oxidoreductase"/>
</dbReference>
<gene>
    <name evidence="12" type="ordered locus">Mzhil_0362</name>
</gene>
<keyword evidence="8" id="KW-0408">Iron</keyword>
<dbReference type="Pfam" id="PF07992">
    <property type="entry name" value="Pyr_redox_2"/>
    <property type="match status" value="1"/>
</dbReference>
<name>F7XPB1_METZD</name>
<evidence type="ECO:0000313" key="12">
    <source>
        <dbReference type="EMBL" id="AEH60238.1"/>
    </source>
</evidence>
<dbReference type="InterPro" id="IPR023753">
    <property type="entry name" value="FAD/NAD-binding_dom"/>
</dbReference>
<evidence type="ECO:0000256" key="7">
    <source>
        <dbReference type="ARBA" id="ARBA00023002"/>
    </source>
</evidence>
<dbReference type="PANTHER" id="PTHR42917:SF2">
    <property type="entry name" value="2,4-DIENOYL-COA REDUCTASE [(2E)-ENOYL-COA-PRODUCING]"/>
    <property type="match status" value="1"/>
</dbReference>
<dbReference type="GO" id="GO:0016491">
    <property type="term" value="F:oxidoreductase activity"/>
    <property type="evidence" value="ECO:0007669"/>
    <property type="project" value="UniProtKB-KW"/>
</dbReference>
<dbReference type="GO" id="GO:0046872">
    <property type="term" value="F:metal ion binding"/>
    <property type="evidence" value="ECO:0007669"/>
    <property type="project" value="UniProtKB-KW"/>
</dbReference>
<dbReference type="OrthoDB" id="122964at2157"/>
<evidence type="ECO:0000256" key="6">
    <source>
        <dbReference type="ARBA" id="ARBA00022723"/>
    </source>
</evidence>
<dbReference type="GO" id="GO:0051536">
    <property type="term" value="F:iron-sulfur cluster binding"/>
    <property type="evidence" value="ECO:0007669"/>
    <property type="project" value="UniProtKB-KW"/>
</dbReference>
<dbReference type="AlphaFoldDB" id="F7XPB1"/>
<comment type="similarity">
    <text evidence="3">In the N-terminal section; belongs to the NADH:flavin oxidoreductase/NADH oxidase family.</text>
</comment>
<evidence type="ECO:0000256" key="4">
    <source>
        <dbReference type="ARBA" id="ARBA00022630"/>
    </source>
</evidence>
<evidence type="ECO:0000256" key="3">
    <source>
        <dbReference type="ARBA" id="ARBA00011048"/>
    </source>
</evidence>
<dbReference type="EMBL" id="CP002101">
    <property type="protein sequence ID" value="AEH60238.1"/>
    <property type="molecule type" value="Genomic_DNA"/>
</dbReference>
<dbReference type="Gene3D" id="3.50.50.60">
    <property type="entry name" value="FAD/NAD(P)-binding domain"/>
    <property type="match status" value="1"/>
</dbReference>
<organism evidence="12 13">
    <name type="scientific">Methanosalsum zhilinae (strain DSM 4017 / NBRC 107636 / OCM 62 / WeN5)</name>
    <name type="common">Methanohalophilus zhilinae</name>
    <dbReference type="NCBI Taxonomy" id="679901"/>
    <lineage>
        <taxon>Archaea</taxon>
        <taxon>Methanobacteriati</taxon>
        <taxon>Methanobacteriota</taxon>
        <taxon>Stenosarchaea group</taxon>
        <taxon>Methanomicrobia</taxon>
        <taxon>Methanosarcinales</taxon>
        <taxon>Methanosarcinaceae</taxon>
        <taxon>Methanosalsum</taxon>
    </lineage>
</organism>
<comment type="cofactor">
    <cofactor evidence="1">
        <name>FMN</name>
        <dbReference type="ChEBI" id="CHEBI:58210"/>
    </cofactor>
</comment>
<protein>
    <submittedName>
        <fullName evidence="12">NADH:flavin oxidoreductase/NADH oxidase</fullName>
    </submittedName>
</protein>
<dbReference type="Proteomes" id="UP000006622">
    <property type="component" value="Chromosome"/>
</dbReference>
<dbReference type="Gene3D" id="3.40.50.720">
    <property type="entry name" value="NAD(P)-binding Rossmann-like Domain"/>
    <property type="match status" value="1"/>
</dbReference>
<dbReference type="PANTHER" id="PTHR42917">
    <property type="entry name" value="2,4-DIENOYL-COA REDUCTASE"/>
    <property type="match status" value="1"/>
</dbReference>
<dbReference type="InterPro" id="IPR001155">
    <property type="entry name" value="OxRdtase_FMN_N"/>
</dbReference>
<reference evidence="12 13" key="1">
    <citation type="submission" date="2010-07" db="EMBL/GenBank/DDBJ databases">
        <title>The complete genome of Methanosalsum zhilinae DSM 4017.</title>
        <authorList>
            <consortium name="US DOE Joint Genome Institute (JGI-PGF)"/>
            <person name="Lucas S."/>
            <person name="Copeland A."/>
            <person name="Lapidus A."/>
            <person name="Glavina del Rio T."/>
            <person name="Dalin E."/>
            <person name="Tice H."/>
            <person name="Bruce D."/>
            <person name="Goodwin L."/>
            <person name="Pitluck S."/>
            <person name="Kyrpides N."/>
            <person name="Mavromatis K."/>
            <person name="Ovchinnikova G."/>
            <person name="Daligault H."/>
            <person name="Detter J.C."/>
            <person name="Han C."/>
            <person name="Tapia R."/>
            <person name="Larimer F."/>
            <person name="Land M."/>
            <person name="Hauser L."/>
            <person name="Markowitz V."/>
            <person name="Cheng J.-F."/>
            <person name="Hugenholtz P."/>
            <person name="Woyke T."/>
            <person name="Wu D."/>
            <person name="Spring S."/>
            <person name="Schueler E."/>
            <person name="Brambilla E."/>
            <person name="Klenk H.-P."/>
            <person name="Eisen J.A."/>
        </authorList>
    </citation>
    <scope>NUCLEOTIDE SEQUENCE [LARGE SCALE GENOMIC DNA]</scope>
    <source>
        <strain evidence="13">DSM 4017 / NBRC 107636 / OCM 62 / WeN5</strain>
    </source>
</reference>
<dbReference type="GO" id="GO:0010181">
    <property type="term" value="F:FMN binding"/>
    <property type="evidence" value="ECO:0007669"/>
    <property type="project" value="InterPro"/>
</dbReference>
<dbReference type="PRINTS" id="PR00368">
    <property type="entry name" value="FADPNR"/>
</dbReference>
<keyword evidence="5" id="KW-0288">FMN</keyword>
<keyword evidence="7" id="KW-0560">Oxidoreductase</keyword>
<dbReference type="GeneID" id="10821967"/>
<keyword evidence="13" id="KW-1185">Reference proteome</keyword>